<organism evidence="2">
    <name type="scientific">bioreactor metagenome</name>
    <dbReference type="NCBI Taxonomy" id="1076179"/>
    <lineage>
        <taxon>unclassified sequences</taxon>
        <taxon>metagenomes</taxon>
        <taxon>ecological metagenomes</taxon>
    </lineage>
</organism>
<evidence type="ECO:0000313" key="2">
    <source>
        <dbReference type="EMBL" id="MPN00518.1"/>
    </source>
</evidence>
<proteinExistence type="predicted"/>
<feature type="region of interest" description="Disordered" evidence="1">
    <location>
        <begin position="30"/>
        <end position="160"/>
    </location>
</feature>
<evidence type="ECO:0000256" key="1">
    <source>
        <dbReference type="SAM" id="MobiDB-lite"/>
    </source>
</evidence>
<sequence length="160" mass="18496">MRRLKRTLHRRAVAPDQLAQLVPGGVHHRNCQQHADQHPDRIEPPGAQRRHRRHRRQSGDAEPDPGDHPAQQRPPEGTARSLLLHHSGHPQQYEEHHADAQRQHHGFGQRKFAQGQRVAHHAAVHQAGFGQRQPQQHAEQNRRRQPVVALQRQRLQCRGQ</sequence>
<name>A0A645EES7_9ZZZZ</name>
<accession>A0A645EES7</accession>
<feature type="compositionally biased region" description="Basic and acidic residues" evidence="1">
    <location>
        <begin position="92"/>
        <end position="102"/>
    </location>
</feature>
<protein>
    <submittedName>
        <fullName evidence="2">Uncharacterized protein</fullName>
    </submittedName>
</protein>
<dbReference type="AlphaFoldDB" id="A0A645EES7"/>
<gene>
    <name evidence="2" type="ORF">SDC9_147713</name>
</gene>
<reference evidence="2" key="1">
    <citation type="submission" date="2019-08" db="EMBL/GenBank/DDBJ databases">
        <authorList>
            <person name="Kucharzyk K."/>
            <person name="Murdoch R.W."/>
            <person name="Higgins S."/>
            <person name="Loffler F."/>
        </authorList>
    </citation>
    <scope>NUCLEOTIDE SEQUENCE</scope>
</reference>
<dbReference type="EMBL" id="VSSQ01046559">
    <property type="protein sequence ID" value="MPN00518.1"/>
    <property type="molecule type" value="Genomic_DNA"/>
</dbReference>
<comment type="caution">
    <text evidence="2">The sequence shown here is derived from an EMBL/GenBank/DDBJ whole genome shotgun (WGS) entry which is preliminary data.</text>
</comment>